<dbReference type="PANTHER" id="PTHR35866">
    <property type="entry name" value="PUTATIVE-RELATED"/>
    <property type="match status" value="1"/>
</dbReference>
<comment type="caution">
    <text evidence="1">The sequence shown here is derived from an EMBL/GenBank/DDBJ whole genome shotgun (WGS) entry which is preliminary data.</text>
</comment>
<gene>
    <name evidence="1" type="ORF">CMTB2_00529</name>
</gene>
<reference evidence="1 2" key="1">
    <citation type="journal article" date="2011" name="Stand. Genomic Sci.">
        <title>Draft genome sequence of Caminibacter mediatlanticus strain TB-2, an epsilonproteobacterium isolated from a deep-sea hydrothermal vent.</title>
        <authorList>
            <person name="Giovannelli D."/>
            <person name="Ferriera S."/>
            <person name="Johnson J."/>
            <person name="Kravitz S."/>
            <person name="Perez-Rodriguez I."/>
            <person name="Ricci J."/>
            <person name="O'Brien C."/>
            <person name="Voordeckers J.W."/>
            <person name="Bini E."/>
            <person name="Vetriani C."/>
        </authorList>
    </citation>
    <scope>NUCLEOTIDE SEQUENCE [LARGE SCALE GENOMIC DNA]</scope>
    <source>
        <strain evidence="1 2">TB-2</strain>
    </source>
</reference>
<dbReference type="Proteomes" id="UP000003288">
    <property type="component" value="Unassembled WGS sequence"/>
</dbReference>
<dbReference type="AlphaFoldDB" id="A0AAI9AHP5"/>
<evidence type="ECO:0008006" key="3">
    <source>
        <dbReference type="Google" id="ProtNLM"/>
    </source>
</evidence>
<evidence type="ECO:0000313" key="1">
    <source>
        <dbReference type="EMBL" id="EDM23707.1"/>
    </source>
</evidence>
<organism evidence="1 2">
    <name type="scientific">Caminibacter mediatlanticus TB-2</name>
    <dbReference type="NCBI Taxonomy" id="391592"/>
    <lineage>
        <taxon>Bacteria</taxon>
        <taxon>Pseudomonadati</taxon>
        <taxon>Campylobacterota</taxon>
        <taxon>Epsilonproteobacteria</taxon>
        <taxon>Nautiliales</taxon>
        <taxon>Nautiliaceae</taxon>
        <taxon>Caminibacter</taxon>
    </lineage>
</organism>
<evidence type="ECO:0000313" key="2">
    <source>
        <dbReference type="Proteomes" id="UP000003288"/>
    </source>
</evidence>
<protein>
    <recommendedName>
        <fullName evidence="3">YkgJ family cysteine cluster protein</fullName>
    </recommendedName>
</protein>
<dbReference type="InterPro" id="IPR005358">
    <property type="entry name" value="Puta_zinc/iron-chelating_dom"/>
</dbReference>
<accession>A0AAI9AHP5</accession>
<name>A0AAI9AHP5_9BACT</name>
<dbReference type="EMBL" id="ABCJ01000003">
    <property type="protein sequence ID" value="EDM23707.1"/>
    <property type="molecule type" value="Genomic_DNA"/>
</dbReference>
<dbReference type="Pfam" id="PF03692">
    <property type="entry name" value="CxxCxxCC"/>
    <property type="match status" value="1"/>
</dbReference>
<dbReference type="RefSeq" id="WP_007474187.1">
    <property type="nucleotide sequence ID" value="NZ_ABCJ01000003.1"/>
</dbReference>
<dbReference type="PANTHER" id="PTHR35866:SF1">
    <property type="entry name" value="YKGJ FAMILY CYSTEINE CLUSTER PROTEIN"/>
    <property type="match status" value="1"/>
</dbReference>
<proteinExistence type="predicted"/>
<sequence length="136" mass="15884">MKNGKCKMENKNIICKDGFEFCFDSDACKSCEGSCCIGESGYIWVSFEEIKNISKFLNIDENIFIDKFLIKVGYKYSIKERPYKDGYACIFFENGCSIYPVRPTQCRTFPFWDYFKNNIEELKKECPGIIEIENGE</sequence>